<organism evidence="2">
    <name type="scientific">marine sediment metagenome</name>
    <dbReference type="NCBI Taxonomy" id="412755"/>
    <lineage>
        <taxon>unclassified sequences</taxon>
        <taxon>metagenomes</taxon>
        <taxon>ecological metagenomes</taxon>
    </lineage>
</organism>
<sequence>MTLRTPISRLTAADPTRSPLCLGFCFGSCGPGRRGVVPYLPTARCLEKTQHRLGKREFLVSASCGRDCNAAQSTVRLFVQVLHGRSSRNSYPVSRFVSAGRHPRQLPSSIPSLQTPDKSRRPSFKVLGLAPRFHTESLGVTSGFIRGRVRWIPRSVRRPCSNGR</sequence>
<evidence type="ECO:0000256" key="1">
    <source>
        <dbReference type="SAM" id="MobiDB-lite"/>
    </source>
</evidence>
<reference evidence="2" key="1">
    <citation type="journal article" date="2015" name="Nature">
        <title>Complex archaea that bridge the gap between prokaryotes and eukaryotes.</title>
        <authorList>
            <person name="Spang A."/>
            <person name="Saw J.H."/>
            <person name="Jorgensen S.L."/>
            <person name="Zaremba-Niedzwiedzka K."/>
            <person name="Martijn J."/>
            <person name="Lind A.E."/>
            <person name="van Eijk R."/>
            <person name="Schleper C."/>
            <person name="Guy L."/>
            <person name="Ettema T.J."/>
        </authorList>
    </citation>
    <scope>NUCLEOTIDE SEQUENCE</scope>
</reference>
<proteinExistence type="predicted"/>
<accession>A0A0F9GMX1</accession>
<name>A0A0F9GMX1_9ZZZZ</name>
<comment type="caution">
    <text evidence="2">The sequence shown here is derived from an EMBL/GenBank/DDBJ whole genome shotgun (WGS) entry which is preliminary data.</text>
</comment>
<dbReference type="AlphaFoldDB" id="A0A0F9GMX1"/>
<gene>
    <name evidence="2" type="ORF">LCGC14_1890290</name>
</gene>
<protein>
    <submittedName>
        <fullName evidence="2">Uncharacterized protein</fullName>
    </submittedName>
</protein>
<feature type="compositionally biased region" description="Polar residues" evidence="1">
    <location>
        <begin position="106"/>
        <end position="116"/>
    </location>
</feature>
<evidence type="ECO:0000313" key="2">
    <source>
        <dbReference type="EMBL" id="KKL91876.1"/>
    </source>
</evidence>
<dbReference type="EMBL" id="LAZR01019616">
    <property type="protein sequence ID" value="KKL91876.1"/>
    <property type="molecule type" value="Genomic_DNA"/>
</dbReference>
<feature type="region of interest" description="Disordered" evidence="1">
    <location>
        <begin position="100"/>
        <end position="121"/>
    </location>
</feature>